<reference evidence="1 2" key="1">
    <citation type="journal article" date="2019" name="Sci. Rep.">
        <title>A high-quality genome of Eragrostis curvula grass provides insights into Poaceae evolution and supports new strategies to enhance forage quality.</title>
        <authorList>
            <person name="Carballo J."/>
            <person name="Santos B.A.C.M."/>
            <person name="Zappacosta D."/>
            <person name="Garbus I."/>
            <person name="Selva J.P."/>
            <person name="Gallo C.A."/>
            <person name="Diaz A."/>
            <person name="Albertini E."/>
            <person name="Caccamo M."/>
            <person name="Echenique V."/>
        </authorList>
    </citation>
    <scope>NUCLEOTIDE SEQUENCE [LARGE SCALE GENOMIC DNA]</scope>
    <source>
        <strain evidence="2">cv. Victoria</strain>
        <tissue evidence="1">Leaf</tissue>
    </source>
</reference>
<comment type="caution">
    <text evidence="1">The sequence shown here is derived from an EMBL/GenBank/DDBJ whole genome shotgun (WGS) entry which is preliminary data.</text>
</comment>
<dbReference type="Gramene" id="TVU22438">
    <property type="protein sequence ID" value="TVU22438"/>
    <property type="gene ID" value="EJB05_32132"/>
</dbReference>
<name>A0A5J9UGY4_9POAL</name>
<dbReference type="EMBL" id="RWGY01000026">
    <property type="protein sequence ID" value="TVU22438.1"/>
    <property type="molecule type" value="Genomic_DNA"/>
</dbReference>
<dbReference type="OrthoDB" id="660188at2759"/>
<organism evidence="1 2">
    <name type="scientific">Eragrostis curvula</name>
    <name type="common">weeping love grass</name>
    <dbReference type="NCBI Taxonomy" id="38414"/>
    <lineage>
        <taxon>Eukaryota</taxon>
        <taxon>Viridiplantae</taxon>
        <taxon>Streptophyta</taxon>
        <taxon>Embryophyta</taxon>
        <taxon>Tracheophyta</taxon>
        <taxon>Spermatophyta</taxon>
        <taxon>Magnoliopsida</taxon>
        <taxon>Liliopsida</taxon>
        <taxon>Poales</taxon>
        <taxon>Poaceae</taxon>
        <taxon>PACMAD clade</taxon>
        <taxon>Chloridoideae</taxon>
        <taxon>Eragrostideae</taxon>
        <taxon>Eragrostidinae</taxon>
        <taxon>Eragrostis</taxon>
    </lineage>
</organism>
<evidence type="ECO:0000313" key="1">
    <source>
        <dbReference type="EMBL" id="TVU22438.1"/>
    </source>
</evidence>
<keyword evidence="2" id="KW-1185">Reference proteome</keyword>
<sequence length="544" mass="61574">MNSVLSAVLGDLTSRFISFITEKFKSYAATRDNEIPRLQRLLLRLSTIVMEAEARRVTNPAMLLQLRQLREAMYRGFYVMDTARTPGSRPNQWVTVSNYKLQSDMDNLETMLNGMSEFLLILMHCPPIIRQPYSAYMVMEKCMFGRQAEKEHIINFLLHPCSFLDVLPVIGPCYAGKRTLVEHACRDETVQRNFSRIFHFSSDDLNDLVVADKHKKLCLSDGRSLIVVEIVEDVDVMAWGKLNNLLSREVHSCSKVILISRMDQVSILGTVEAVRLARLHDEEFWYFFRVLAFGSANPYDHPGLASIANEIAKWINGSFMGAHTIISVLRANMDVRFWRRALGYIRKSMQMNILVYGEDPRDRHCSKGYLSYFHSWNHDGPLLFCYNRYTTKSLTLGDMSGMIKTEDAINARAMKYGEKFNMIFQSQIPPCYSYISYCIVERPGRVDLGNKCKSLGGSGKACTRGRDGNGVGSGRVEQSPTHEEKGFRCKMAPAPAPAGGNWHLRPSGLGWVSGARQVCGYTRGWEMKPASTPESSRVGCGRDP</sequence>
<accession>A0A5J9UGY4</accession>
<dbReference type="Proteomes" id="UP000324897">
    <property type="component" value="Unassembled WGS sequence"/>
</dbReference>
<dbReference type="InterPro" id="IPR027417">
    <property type="entry name" value="P-loop_NTPase"/>
</dbReference>
<dbReference type="AlphaFoldDB" id="A0A5J9UGY4"/>
<protein>
    <recommendedName>
        <fullName evidence="3">NB-ARC domain-containing protein</fullName>
    </recommendedName>
</protein>
<proteinExistence type="predicted"/>
<dbReference type="SUPFAM" id="SSF52540">
    <property type="entry name" value="P-loop containing nucleoside triphosphate hydrolases"/>
    <property type="match status" value="1"/>
</dbReference>
<feature type="non-terminal residue" evidence="1">
    <location>
        <position position="1"/>
    </location>
</feature>
<evidence type="ECO:0008006" key="3">
    <source>
        <dbReference type="Google" id="ProtNLM"/>
    </source>
</evidence>
<evidence type="ECO:0000313" key="2">
    <source>
        <dbReference type="Proteomes" id="UP000324897"/>
    </source>
</evidence>
<gene>
    <name evidence="1" type="ORF">EJB05_32132</name>
</gene>
<dbReference type="PANTHER" id="PTHR33377:SF94">
    <property type="entry name" value="OS01G0582300 PROTEIN"/>
    <property type="match status" value="1"/>
</dbReference>
<dbReference type="PANTHER" id="PTHR33377">
    <property type="entry name" value="OS10G0134700 PROTEIN-RELATED"/>
    <property type="match status" value="1"/>
</dbReference>